<evidence type="ECO:0000256" key="3">
    <source>
        <dbReference type="PIRSR" id="PIRSR640198-3"/>
    </source>
</evidence>
<dbReference type="PATRIC" id="fig|1411021.3.peg.1218"/>
<reference evidence="5 6" key="1">
    <citation type="submission" date="2013-11" db="EMBL/GenBank/DDBJ databases">
        <title>Single cell genomics of uncultured Tannerella BU063 (oral taxon 286).</title>
        <authorList>
            <person name="Beall C.J."/>
            <person name="Campbell A.G."/>
            <person name="Griffen A.L."/>
            <person name="Podar M."/>
            <person name="Leys E.J."/>
        </authorList>
    </citation>
    <scope>NUCLEOTIDE SEQUENCE [LARGE SCALE GENOMIC DNA]</scope>
    <source>
        <strain evidence="5">Cell 6/7/9</strain>
    </source>
</reference>
<dbReference type="PANTHER" id="PTHR13504">
    <property type="entry name" value="FIDO DOMAIN-CONTAINING PROTEIN DDB_G0283145"/>
    <property type="match status" value="1"/>
</dbReference>
<dbReference type="InterPro" id="IPR025230">
    <property type="entry name" value="DUF4172"/>
</dbReference>
<evidence type="ECO:0000313" key="6">
    <source>
        <dbReference type="Proteomes" id="UP000018874"/>
    </source>
</evidence>
<dbReference type="Proteomes" id="UP000018874">
    <property type="component" value="Unassembled WGS sequence"/>
</dbReference>
<keyword evidence="6" id="KW-1185">Reference proteome</keyword>
<dbReference type="EMBL" id="AYYD01001093">
    <property type="protein sequence ID" value="ETK09298.1"/>
    <property type="molecule type" value="Genomic_DNA"/>
</dbReference>
<accession>W2CQI8</accession>
<organism evidence="5 6">
    <name type="scientific">Tannerella sp. oral taxon BU063 isolate Cell 6/7/9</name>
    <dbReference type="NCBI Taxonomy" id="1411021"/>
    <lineage>
        <taxon>Bacteria</taxon>
        <taxon>Pseudomonadati</taxon>
        <taxon>Bacteroidota</taxon>
        <taxon>Bacteroidia</taxon>
        <taxon>Bacteroidales</taxon>
        <taxon>Tannerellaceae</taxon>
        <taxon>Tannerella</taxon>
    </lineage>
</organism>
<keyword evidence="5" id="KW-0132">Cell division</keyword>
<keyword evidence="2" id="KW-0547">Nucleotide-binding</keyword>
<dbReference type="GO" id="GO:0005524">
    <property type="term" value="F:ATP binding"/>
    <property type="evidence" value="ECO:0007669"/>
    <property type="project" value="UniProtKB-KW"/>
</dbReference>
<dbReference type="Gene3D" id="1.10.3290.10">
    <property type="entry name" value="Fido-like domain"/>
    <property type="match status" value="1"/>
</dbReference>
<comment type="caution">
    <text evidence="5">The sequence shown here is derived from an EMBL/GenBank/DDBJ whole genome shotgun (WGS) entry which is preliminary data.</text>
</comment>
<dbReference type="GO" id="GO:0051301">
    <property type="term" value="P:cell division"/>
    <property type="evidence" value="ECO:0007669"/>
    <property type="project" value="UniProtKB-KW"/>
</dbReference>
<evidence type="ECO:0000256" key="2">
    <source>
        <dbReference type="PIRSR" id="PIRSR640198-2"/>
    </source>
</evidence>
<dbReference type="PROSITE" id="PS51459">
    <property type="entry name" value="FIDO"/>
    <property type="match status" value="1"/>
</dbReference>
<dbReference type="InterPro" id="IPR003812">
    <property type="entry name" value="Fido"/>
</dbReference>
<evidence type="ECO:0000313" key="5">
    <source>
        <dbReference type="EMBL" id="ETK09298.1"/>
    </source>
</evidence>
<dbReference type="SUPFAM" id="SSF140931">
    <property type="entry name" value="Fic-like"/>
    <property type="match status" value="1"/>
</dbReference>
<name>W2CQI8_9BACT</name>
<keyword evidence="2" id="KW-0067">ATP-binding</keyword>
<feature type="active site" evidence="1">
    <location>
        <position position="204"/>
    </location>
</feature>
<dbReference type="InterPro" id="IPR040198">
    <property type="entry name" value="Fido_containing"/>
</dbReference>
<protein>
    <submittedName>
        <fullName evidence="5">Cell division protein Fic</fullName>
    </submittedName>
</protein>
<keyword evidence="5" id="KW-0131">Cell cycle</keyword>
<dbReference type="Pfam" id="PF13776">
    <property type="entry name" value="DUF4172"/>
    <property type="match status" value="1"/>
</dbReference>
<feature type="binding site" evidence="2">
    <location>
        <begin position="208"/>
        <end position="215"/>
    </location>
    <ligand>
        <name>ATP</name>
        <dbReference type="ChEBI" id="CHEBI:30616"/>
    </ligand>
</feature>
<proteinExistence type="predicted"/>
<dbReference type="AlphaFoldDB" id="W2CQI8"/>
<evidence type="ECO:0000259" key="4">
    <source>
        <dbReference type="PROSITE" id="PS51459"/>
    </source>
</evidence>
<feature type="domain" description="Fido" evidence="4">
    <location>
        <begin position="114"/>
        <end position="269"/>
    </location>
</feature>
<dbReference type="Pfam" id="PF02661">
    <property type="entry name" value="Fic"/>
    <property type="match status" value="1"/>
</dbReference>
<evidence type="ECO:0000256" key="1">
    <source>
        <dbReference type="PIRSR" id="PIRSR640198-1"/>
    </source>
</evidence>
<feature type="site" description="Important for autoinhibition of adenylyltransferase activity" evidence="3">
    <location>
        <position position="65"/>
    </location>
</feature>
<dbReference type="PANTHER" id="PTHR13504:SF33">
    <property type="entry name" value="FIC FAMILY PROTEIN"/>
    <property type="match status" value="1"/>
</dbReference>
<sequence>MIYLHEREEWWRFRYDTEAIETPLLHAHDRQARLSALAGAMWRDMQDDLTLSSLSDELVHSSAIEGERLDLTEVRSSIARRLGIDTAGLIPSSRYVDGVVEMLLDATQHYDAPLTRERLFGWHAALFPTGYSGPYRIEVARYRTGQMQVVSGPMGRERVHYMAPAPDRLPTEMARFLAWINASNEREDGVLKAAIAHLWFVSIHPFDDGNGRIARAITDLLLSRAEGHARRFYSMSSSIMQHRRDYYDVLERTQHGDGEITDWLQWFLACLSETIEAVLERISTAFHKHHFFHAHRTMAMNERQRLLISRLFDGLEGKLTVAKWAKLAKCSRTEAEADIADLVSIGILREDRSTRHISYSLETEAL</sequence>
<feature type="binding site" evidence="2">
    <location>
        <begin position="246"/>
        <end position="247"/>
    </location>
    <ligand>
        <name>ATP</name>
        <dbReference type="ChEBI" id="CHEBI:30616"/>
    </ligand>
</feature>
<dbReference type="InterPro" id="IPR036597">
    <property type="entry name" value="Fido-like_dom_sf"/>
</dbReference>
<gene>
    <name evidence="5" type="ORF">T231_10100</name>
</gene>